<feature type="transmembrane region" description="Helical" evidence="17">
    <location>
        <begin position="482"/>
        <end position="506"/>
    </location>
</feature>
<evidence type="ECO:0000256" key="17">
    <source>
        <dbReference type="SAM" id="Phobius"/>
    </source>
</evidence>
<feature type="coiled-coil region" evidence="16">
    <location>
        <begin position="376"/>
        <end position="418"/>
    </location>
</feature>
<evidence type="ECO:0000259" key="20">
    <source>
        <dbReference type="Pfam" id="PF13807"/>
    </source>
</evidence>
<comment type="catalytic activity">
    <reaction evidence="15">
        <text>L-tyrosyl-[protein] + ATP = O-phospho-L-tyrosyl-[protein] + ADP + H(+)</text>
        <dbReference type="Rhea" id="RHEA:10596"/>
        <dbReference type="Rhea" id="RHEA-COMP:10136"/>
        <dbReference type="Rhea" id="RHEA-COMP:20101"/>
        <dbReference type="ChEBI" id="CHEBI:15378"/>
        <dbReference type="ChEBI" id="CHEBI:30616"/>
        <dbReference type="ChEBI" id="CHEBI:46858"/>
        <dbReference type="ChEBI" id="CHEBI:61978"/>
        <dbReference type="ChEBI" id="CHEBI:456216"/>
        <dbReference type="EC" id="2.7.10.2"/>
    </reaction>
</comment>
<evidence type="ECO:0000256" key="16">
    <source>
        <dbReference type="SAM" id="Coils"/>
    </source>
</evidence>
<dbReference type="GO" id="GO:0042802">
    <property type="term" value="F:identical protein binding"/>
    <property type="evidence" value="ECO:0007669"/>
    <property type="project" value="UniProtKB-ARBA"/>
</dbReference>
<evidence type="ECO:0000256" key="12">
    <source>
        <dbReference type="ARBA" id="ARBA00022989"/>
    </source>
</evidence>
<dbReference type="CDD" id="cd05387">
    <property type="entry name" value="BY-kinase"/>
    <property type="match status" value="1"/>
</dbReference>
<dbReference type="EC" id="2.7.10.2" evidence="4"/>
<evidence type="ECO:0000256" key="8">
    <source>
        <dbReference type="ARBA" id="ARBA00022692"/>
    </source>
</evidence>
<name>A0A974WFQ8_9BACT</name>
<evidence type="ECO:0000259" key="18">
    <source>
        <dbReference type="Pfam" id="PF02706"/>
    </source>
</evidence>
<dbReference type="AlphaFoldDB" id="A0A974WFQ8"/>
<dbReference type="InterPro" id="IPR032807">
    <property type="entry name" value="GNVR"/>
</dbReference>
<keyword evidence="12 17" id="KW-1133">Transmembrane helix</keyword>
<evidence type="ECO:0000256" key="15">
    <source>
        <dbReference type="ARBA" id="ARBA00051245"/>
    </source>
</evidence>
<evidence type="ECO:0000313" key="21">
    <source>
        <dbReference type="EMBL" id="QSE97411.1"/>
    </source>
</evidence>
<dbReference type="EMBL" id="CP070608">
    <property type="protein sequence ID" value="QSE97411.1"/>
    <property type="molecule type" value="Genomic_DNA"/>
</dbReference>
<dbReference type="GO" id="GO:0005524">
    <property type="term" value="F:ATP binding"/>
    <property type="evidence" value="ECO:0007669"/>
    <property type="project" value="UniProtKB-KW"/>
</dbReference>
<organism evidence="21 22">
    <name type="scientific">Fulvivirga lutea</name>
    <dbReference type="NCBI Taxonomy" id="2810512"/>
    <lineage>
        <taxon>Bacteria</taxon>
        <taxon>Pseudomonadati</taxon>
        <taxon>Bacteroidota</taxon>
        <taxon>Cytophagia</taxon>
        <taxon>Cytophagales</taxon>
        <taxon>Fulvivirgaceae</taxon>
        <taxon>Fulvivirga</taxon>
    </lineage>
</organism>
<gene>
    <name evidence="21" type="ORF">JR347_17805</name>
</gene>
<dbReference type="FunFam" id="3.40.50.300:FF:000527">
    <property type="entry name" value="Tyrosine-protein kinase etk"/>
    <property type="match status" value="1"/>
</dbReference>
<keyword evidence="7 21" id="KW-0808">Transferase</keyword>
<comment type="subcellular location">
    <subcellularLocation>
        <location evidence="1">Cell inner membrane</location>
        <topology evidence="1">Multi-pass membrane protein</topology>
    </subcellularLocation>
</comment>
<dbReference type="Pfam" id="PF13807">
    <property type="entry name" value="GNVR"/>
    <property type="match status" value="1"/>
</dbReference>
<evidence type="ECO:0000256" key="1">
    <source>
        <dbReference type="ARBA" id="ARBA00004429"/>
    </source>
</evidence>
<dbReference type="Pfam" id="PF02706">
    <property type="entry name" value="Wzz"/>
    <property type="match status" value="1"/>
</dbReference>
<dbReference type="InterPro" id="IPR027417">
    <property type="entry name" value="P-loop_NTPase"/>
</dbReference>
<dbReference type="SUPFAM" id="SSF52540">
    <property type="entry name" value="P-loop containing nucleoside triphosphate hydrolases"/>
    <property type="match status" value="1"/>
</dbReference>
<feature type="domain" description="Polysaccharide chain length determinant N-terminal" evidence="18">
    <location>
        <begin position="11"/>
        <end position="100"/>
    </location>
</feature>
<accession>A0A974WFQ8</accession>
<reference evidence="21" key="1">
    <citation type="submission" date="2021-02" db="EMBL/GenBank/DDBJ databases">
        <title>Fulvivirga sp. S481 isolated from sea water.</title>
        <authorList>
            <person name="Bae S.S."/>
            <person name="Baek K."/>
        </authorList>
    </citation>
    <scope>NUCLEOTIDE SEQUENCE</scope>
    <source>
        <strain evidence="21">S481</strain>
    </source>
</reference>
<evidence type="ECO:0000256" key="10">
    <source>
        <dbReference type="ARBA" id="ARBA00022777"/>
    </source>
</evidence>
<feature type="domain" description="Tyrosine-protein kinase G-rich" evidence="20">
    <location>
        <begin position="438"/>
        <end position="503"/>
    </location>
</feature>
<dbReference type="NCBIfam" id="TIGR01007">
    <property type="entry name" value="eps_fam"/>
    <property type="match status" value="1"/>
</dbReference>
<evidence type="ECO:0000256" key="3">
    <source>
        <dbReference type="ARBA" id="ARBA00008883"/>
    </source>
</evidence>
<dbReference type="RefSeq" id="WP_205721922.1">
    <property type="nucleotide sequence ID" value="NZ_CP070608.1"/>
</dbReference>
<keyword evidence="13 17" id="KW-0472">Membrane</keyword>
<dbReference type="PANTHER" id="PTHR32309">
    <property type="entry name" value="TYROSINE-PROTEIN KINASE"/>
    <property type="match status" value="1"/>
</dbReference>
<evidence type="ECO:0000256" key="4">
    <source>
        <dbReference type="ARBA" id="ARBA00011903"/>
    </source>
</evidence>
<evidence type="ECO:0000256" key="5">
    <source>
        <dbReference type="ARBA" id="ARBA00022475"/>
    </source>
</evidence>
<protein>
    <recommendedName>
        <fullName evidence="4">non-specific protein-tyrosine kinase</fullName>
        <ecNumber evidence="4">2.7.10.2</ecNumber>
    </recommendedName>
</protein>
<evidence type="ECO:0000313" key="22">
    <source>
        <dbReference type="Proteomes" id="UP000662783"/>
    </source>
</evidence>
<evidence type="ECO:0000256" key="2">
    <source>
        <dbReference type="ARBA" id="ARBA00007316"/>
    </source>
</evidence>
<evidence type="ECO:0000256" key="9">
    <source>
        <dbReference type="ARBA" id="ARBA00022741"/>
    </source>
</evidence>
<keyword evidence="11" id="KW-0067">ATP-binding</keyword>
<keyword evidence="22" id="KW-1185">Reference proteome</keyword>
<evidence type="ECO:0000256" key="6">
    <source>
        <dbReference type="ARBA" id="ARBA00022519"/>
    </source>
</evidence>
<dbReference type="GO" id="GO:0004715">
    <property type="term" value="F:non-membrane spanning protein tyrosine kinase activity"/>
    <property type="evidence" value="ECO:0007669"/>
    <property type="project" value="UniProtKB-EC"/>
</dbReference>
<keyword evidence="16" id="KW-0175">Coiled coil</keyword>
<evidence type="ECO:0000259" key="19">
    <source>
        <dbReference type="Pfam" id="PF13614"/>
    </source>
</evidence>
<dbReference type="InterPro" id="IPR050445">
    <property type="entry name" value="Bact_polysacc_biosynth/exp"/>
</dbReference>
<feature type="domain" description="AAA" evidence="19">
    <location>
        <begin position="571"/>
        <end position="714"/>
    </location>
</feature>
<dbReference type="Proteomes" id="UP000662783">
    <property type="component" value="Chromosome"/>
</dbReference>
<dbReference type="KEGG" id="fuv:JR347_17805"/>
<comment type="similarity">
    <text evidence="3">Belongs to the etk/wzc family.</text>
</comment>
<evidence type="ECO:0000256" key="13">
    <source>
        <dbReference type="ARBA" id="ARBA00023136"/>
    </source>
</evidence>
<feature type="transmembrane region" description="Helical" evidence="17">
    <location>
        <begin position="24"/>
        <end position="43"/>
    </location>
</feature>
<keyword evidence="6" id="KW-0997">Cell inner membrane</keyword>
<dbReference type="Pfam" id="PF13614">
    <property type="entry name" value="AAA_31"/>
    <property type="match status" value="1"/>
</dbReference>
<keyword evidence="9" id="KW-0547">Nucleotide-binding</keyword>
<keyword evidence="5" id="KW-1003">Cell membrane</keyword>
<dbReference type="InterPro" id="IPR003856">
    <property type="entry name" value="LPS_length_determ_N"/>
</dbReference>
<dbReference type="Gene3D" id="3.40.50.300">
    <property type="entry name" value="P-loop containing nucleotide triphosphate hydrolases"/>
    <property type="match status" value="1"/>
</dbReference>
<keyword evidence="14" id="KW-0829">Tyrosine-protein kinase</keyword>
<evidence type="ECO:0000256" key="11">
    <source>
        <dbReference type="ARBA" id="ARBA00022840"/>
    </source>
</evidence>
<dbReference type="InterPro" id="IPR005702">
    <property type="entry name" value="Wzc-like_C"/>
</dbReference>
<evidence type="ECO:0000256" key="7">
    <source>
        <dbReference type="ARBA" id="ARBA00022679"/>
    </source>
</evidence>
<proteinExistence type="inferred from homology"/>
<dbReference type="PANTHER" id="PTHR32309:SF13">
    <property type="entry name" value="FERRIC ENTEROBACTIN TRANSPORT PROTEIN FEPE"/>
    <property type="match status" value="1"/>
</dbReference>
<keyword evidence="8 17" id="KW-0812">Transmembrane</keyword>
<keyword evidence="10" id="KW-0418">Kinase</keyword>
<sequence length="775" mass="88065">MEAGNKEEFEGIDLDKAISVLRKSWGWIILIFLLTNVSAYLVVRYTKPLFESSSELKLDVETNATELGLTTIGENQNLNIISGEIELIKSKLFFNKVIDDFNLDAFYFTEGDLLDDEKYKTSPFKVDFEVINESIYDKKIRIEIIDSNSFKLSTPEENSNKVYQFGQVINTNNANLIINKTPYFLSNNERYHYFIINSRSALIAYIEDNLSVVPLNLNANTIKISFQDHNASKARDIVNAVDSIYLKYTNEEKNLENKQKINWLNGELASIERQLEGFESYFENFTIDNRTNDLDADLENTINYINRIDSQRYELSKKINNAQGLLTTIESNESDVTLLAGYGFSKEVTAMLNQLTELIAEYESLKLSYTESTFALTRKEKEIQNLRATLKKQVSKLITDYENRTKELEKQKAQLQRNFVELPGKSTEFNKKQRFFKLYEEFYLSLMQNKAEYQIAQAGTTTKFKILSAATLPTKPISPDKLIIHGIGFVAGLVFAFFFVGIRYLLHNKISTPGELERLTDAPILGSIPEEKSKMQQSIIMVDERPKSAISESLRSIRTNIDFMVSKKQQRVISITSTIGGEGKTFTAVNLGAIIAMSKKKVLVLDLDMRKPRVHLSFGDGNPNIGVSTILIGNNTIDECVIKSRIDNLHYINAGPTPPNPSELLLNGEFDDLLNKLKLTYDVIILDTPPVGLVTDGILAMKKADLAMYVVRANYSKRNFLKTLNRLVSVNQFKNIAVILNALPQLRSNNYGYGYGYYDNSNPKSQSVLNKLFKK</sequence>
<comment type="similarity">
    <text evidence="2">Belongs to the CpsD/CapB family.</text>
</comment>
<dbReference type="GO" id="GO:0005886">
    <property type="term" value="C:plasma membrane"/>
    <property type="evidence" value="ECO:0007669"/>
    <property type="project" value="UniProtKB-SubCell"/>
</dbReference>
<evidence type="ECO:0000256" key="14">
    <source>
        <dbReference type="ARBA" id="ARBA00023137"/>
    </source>
</evidence>
<dbReference type="InterPro" id="IPR025669">
    <property type="entry name" value="AAA_dom"/>
</dbReference>